<dbReference type="Pfam" id="PF02464">
    <property type="entry name" value="CinA"/>
    <property type="match status" value="1"/>
</dbReference>
<feature type="domain" description="CinA C-terminal" evidence="1">
    <location>
        <begin position="2"/>
        <end position="152"/>
    </location>
</feature>
<accession>A0A1H0LZT0</accession>
<dbReference type="InterPro" id="IPR036653">
    <property type="entry name" value="CinA-like_C"/>
</dbReference>
<dbReference type="Gene3D" id="3.90.950.20">
    <property type="entry name" value="CinA-like"/>
    <property type="match status" value="1"/>
</dbReference>
<dbReference type="RefSeq" id="WP_093786839.1">
    <property type="nucleotide sequence ID" value="NZ_FNIE01000012.1"/>
</dbReference>
<dbReference type="OrthoDB" id="1253990at2"/>
<dbReference type="EMBL" id="FNIE01000012">
    <property type="protein sequence ID" value="SDO73729.1"/>
    <property type="molecule type" value="Genomic_DNA"/>
</dbReference>
<dbReference type="NCBIfam" id="TIGR00199">
    <property type="entry name" value="PncC_domain"/>
    <property type="match status" value="1"/>
</dbReference>
<dbReference type="STRING" id="310781.SAMN05216259_11211"/>
<protein>
    <submittedName>
        <fullName evidence="2">Nicotinamide-nucleotide amidase</fullName>
    </submittedName>
</protein>
<evidence type="ECO:0000313" key="3">
    <source>
        <dbReference type="Proteomes" id="UP000199341"/>
    </source>
</evidence>
<proteinExistence type="predicted"/>
<reference evidence="2 3" key="1">
    <citation type="submission" date="2016-10" db="EMBL/GenBank/DDBJ databases">
        <authorList>
            <person name="de Groot N.N."/>
        </authorList>
    </citation>
    <scope>NUCLEOTIDE SEQUENCE [LARGE SCALE GENOMIC DNA]</scope>
    <source>
        <strain evidence="2 3">CGMCC 4.2022</strain>
    </source>
</reference>
<keyword evidence="3" id="KW-1185">Reference proteome</keyword>
<dbReference type="InterPro" id="IPR008136">
    <property type="entry name" value="CinA_C"/>
</dbReference>
<gene>
    <name evidence="2" type="ORF">SAMN05216259_11211</name>
</gene>
<organism evidence="2 3">
    <name type="scientific">Actinacidiphila guanduensis</name>
    <dbReference type="NCBI Taxonomy" id="310781"/>
    <lineage>
        <taxon>Bacteria</taxon>
        <taxon>Bacillati</taxon>
        <taxon>Actinomycetota</taxon>
        <taxon>Actinomycetes</taxon>
        <taxon>Kitasatosporales</taxon>
        <taxon>Streptomycetaceae</taxon>
        <taxon>Actinacidiphila</taxon>
    </lineage>
</organism>
<dbReference type="AlphaFoldDB" id="A0A1H0LZT0"/>
<evidence type="ECO:0000313" key="2">
    <source>
        <dbReference type="EMBL" id="SDO73729.1"/>
    </source>
</evidence>
<dbReference type="SUPFAM" id="SSF142433">
    <property type="entry name" value="CinA-like"/>
    <property type="match status" value="1"/>
</dbReference>
<dbReference type="Proteomes" id="UP000199341">
    <property type="component" value="Unassembled WGS sequence"/>
</dbReference>
<evidence type="ECO:0000259" key="1">
    <source>
        <dbReference type="Pfam" id="PF02464"/>
    </source>
</evidence>
<sequence length="172" mass="17545">MSVAQEVLALLGERSATLAVAESLTAGLVAAEIASVPGASKSFRGSVTAYATELKHRLLGVDAALLAARGAVDGEVARQMAEGVRERLGADWGVSTTGVAGPDPQDGQPVGTVFVAAAGPYGSWVDRLRLDGDRGRIRSASVDAALELLASALRRSTVAGPESAAAPERRQP</sequence>
<name>A0A1H0LZT0_9ACTN</name>